<evidence type="ECO:0000256" key="2">
    <source>
        <dbReference type="SAM" id="Phobius"/>
    </source>
</evidence>
<proteinExistence type="predicted"/>
<feature type="transmembrane region" description="Helical" evidence="2">
    <location>
        <begin position="34"/>
        <end position="53"/>
    </location>
</feature>
<dbReference type="WBParaSite" id="L893_g12133.t1">
    <property type="protein sequence ID" value="L893_g12133.t1"/>
    <property type="gene ID" value="L893_g12133"/>
</dbReference>
<evidence type="ECO:0000313" key="4">
    <source>
        <dbReference type="WBParaSite" id="L893_g12133.t1"/>
    </source>
</evidence>
<evidence type="ECO:0000313" key="3">
    <source>
        <dbReference type="Proteomes" id="UP000095287"/>
    </source>
</evidence>
<reference evidence="4" key="1">
    <citation type="submission" date="2016-11" db="UniProtKB">
        <authorList>
            <consortium name="WormBaseParasite"/>
        </authorList>
    </citation>
    <scope>IDENTIFICATION</scope>
</reference>
<dbReference type="SUPFAM" id="SSF56994">
    <property type="entry name" value="Insulin-like"/>
    <property type="match status" value="1"/>
</dbReference>
<keyword evidence="2" id="KW-0472">Membrane</keyword>
<dbReference type="AlphaFoldDB" id="A0A1I7Y2Z6"/>
<accession>A0A1I7Y2Z6</accession>
<protein>
    <submittedName>
        <fullName evidence="4">IlGF domain-containing protein</fullName>
    </submittedName>
</protein>
<dbReference type="InterPro" id="IPR036438">
    <property type="entry name" value="Insulin-like_sf"/>
</dbReference>
<evidence type="ECO:0000256" key="1">
    <source>
        <dbReference type="ARBA" id="ARBA00022729"/>
    </source>
</evidence>
<dbReference type="Gene3D" id="1.10.100.10">
    <property type="entry name" value="Insulin-like"/>
    <property type="match status" value="1"/>
</dbReference>
<name>A0A1I7Y2Z6_9BILA</name>
<dbReference type="Proteomes" id="UP000095287">
    <property type="component" value="Unplaced"/>
</dbReference>
<sequence>MSWHYAPHSKSVADGFPDSSTGALIVAEKQCCDMVTAGFFFALLVLGANAAAVHKRSYSETIAFILRREQSEKYQDSAEYRRLKLCGRQLTDTLEDICMDGADLDKHGLSQDEISEIVTGCCQEGCCLARIAYTFCAPPPSF</sequence>
<keyword evidence="2" id="KW-1133">Transmembrane helix</keyword>
<keyword evidence="2" id="KW-0812">Transmembrane</keyword>
<organism evidence="3 4">
    <name type="scientific">Steinernema glaseri</name>
    <dbReference type="NCBI Taxonomy" id="37863"/>
    <lineage>
        <taxon>Eukaryota</taxon>
        <taxon>Metazoa</taxon>
        <taxon>Ecdysozoa</taxon>
        <taxon>Nematoda</taxon>
        <taxon>Chromadorea</taxon>
        <taxon>Rhabditida</taxon>
        <taxon>Tylenchina</taxon>
        <taxon>Panagrolaimomorpha</taxon>
        <taxon>Strongyloidoidea</taxon>
        <taxon>Steinernematidae</taxon>
        <taxon>Steinernema</taxon>
    </lineage>
</organism>
<keyword evidence="3" id="KW-1185">Reference proteome</keyword>
<keyword evidence="1" id="KW-0732">Signal</keyword>